<protein>
    <submittedName>
        <fullName evidence="2">Uncharacterized protein</fullName>
    </submittedName>
</protein>
<keyword evidence="1" id="KW-0472">Membrane</keyword>
<dbReference type="AlphaFoldDB" id="A0A918U973"/>
<feature type="transmembrane region" description="Helical" evidence="1">
    <location>
        <begin position="27"/>
        <end position="48"/>
    </location>
</feature>
<feature type="transmembrane region" description="Helical" evidence="1">
    <location>
        <begin position="54"/>
        <end position="77"/>
    </location>
</feature>
<dbReference type="Proteomes" id="UP000645257">
    <property type="component" value="Unassembled WGS sequence"/>
</dbReference>
<proteinExistence type="predicted"/>
<evidence type="ECO:0000256" key="1">
    <source>
        <dbReference type="SAM" id="Phobius"/>
    </source>
</evidence>
<feature type="transmembrane region" description="Helical" evidence="1">
    <location>
        <begin position="117"/>
        <end position="138"/>
    </location>
</feature>
<keyword evidence="3" id="KW-1185">Reference proteome</keyword>
<reference evidence="2" key="1">
    <citation type="journal article" date="2014" name="Int. J. Syst. Evol. Microbiol.">
        <title>Complete genome sequence of Corynebacterium casei LMG S-19264T (=DSM 44701T), isolated from a smear-ripened cheese.</title>
        <authorList>
            <consortium name="US DOE Joint Genome Institute (JGI-PGF)"/>
            <person name="Walter F."/>
            <person name="Albersmeier A."/>
            <person name="Kalinowski J."/>
            <person name="Ruckert C."/>
        </authorList>
    </citation>
    <scope>NUCLEOTIDE SEQUENCE</scope>
    <source>
        <strain evidence="2">KCTC 32182</strain>
    </source>
</reference>
<feature type="transmembrane region" description="Helical" evidence="1">
    <location>
        <begin position="150"/>
        <end position="176"/>
    </location>
</feature>
<sequence length="193" mass="20934">MNPLAAFIDDVIDLARFRVAMLERYQYPFWVQALVASALGIVSAASAPQIGRHYGLFVVVFALFTWLSVWLMSRLLGVWTRLCGQPVSLPLTGLLLGANALSFLSPLTSWLPQDVAVGLLMVMLLYQICLIVNAIAVVSGLSRIVTLLGFVLATPLLMLLMLGPTVLGILALGWFYGFIPLSGDIAQFLPAGR</sequence>
<accession>A0A918U973</accession>
<dbReference type="RefSeq" id="WP_189532284.1">
    <property type="nucleotide sequence ID" value="NZ_BMYX01000005.1"/>
</dbReference>
<keyword evidence="1" id="KW-0812">Transmembrane</keyword>
<organism evidence="2 3">
    <name type="scientific">Paludibacterium paludis</name>
    <dbReference type="NCBI Taxonomy" id="1225769"/>
    <lineage>
        <taxon>Bacteria</taxon>
        <taxon>Pseudomonadati</taxon>
        <taxon>Pseudomonadota</taxon>
        <taxon>Betaproteobacteria</taxon>
        <taxon>Neisseriales</taxon>
        <taxon>Chromobacteriaceae</taxon>
        <taxon>Paludibacterium</taxon>
    </lineage>
</organism>
<evidence type="ECO:0000313" key="2">
    <source>
        <dbReference type="EMBL" id="GGY10857.1"/>
    </source>
</evidence>
<dbReference type="EMBL" id="BMYX01000005">
    <property type="protein sequence ID" value="GGY10857.1"/>
    <property type="molecule type" value="Genomic_DNA"/>
</dbReference>
<feature type="transmembrane region" description="Helical" evidence="1">
    <location>
        <begin position="89"/>
        <end position="111"/>
    </location>
</feature>
<reference evidence="2" key="2">
    <citation type="submission" date="2020-09" db="EMBL/GenBank/DDBJ databases">
        <authorList>
            <person name="Sun Q."/>
            <person name="Kim S."/>
        </authorList>
    </citation>
    <scope>NUCLEOTIDE SEQUENCE</scope>
    <source>
        <strain evidence="2">KCTC 32182</strain>
    </source>
</reference>
<keyword evidence="1" id="KW-1133">Transmembrane helix</keyword>
<gene>
    <name evidence="2" type="ORF">GCM10011289_12080</name>
</gene>
<comment type="caution">
    <text evidence="2">The sequence shown here is derived from an EMBL/GenBank/DDBJ whole genome shotgun (WGS) entry which is preliminary data.</text>
</comment>
<evidence type="ECO:0000313" key="3">
    <source>
        <dbReference type="Proteomes" id="UP000645257"/>
    </source>
</evidence>
<name>A0A918U973_9NEIS</name>